<feature type="binding site" evidence="2">
    <location>
        <position position="135"/>
    </location>
    <ligand>
        <name>Fe cation</name>
        <dbReference type="ChEBI" id="CHEBI:24875"/>
    </ligand>
</feature>
<dbReference type="PRINTS" id="PR01576">
    <property type="entry name" value="PDEFORMYLASE"/>
</dbReference>
<dbReference type="GO" id="GO:0042586">
    <property type="term" value="F:peptide deformylase activity"/>
    <property type="evidence" value="ECO:0007669"/>
    <property type="project" value="UniProtKB-UniRule"/>
</dbReference>
<dbReference type="InterPro" id="IPR036821">
    <property type="entry name" value="Peptide_deformylase_sf"/>
</dbReference>
<feature type="active site" evidence="2">
    <location>
        <position position="136"/>
    </location>
</feature>
<dbReference type="GO" id="GO:0046872">
    <property type="term" value="F:metal ion binding"/>
    <property type="evidence" value="ECO:0007669"/>
    <property type="project" value="UniProtKB-KW"/>
</dbReference>
<comment type="catalytic activity">
    <reaction evidence="2">
        <text>N-terminal N-formyl-L-methionyl-[peptide] + H2O = N-terminal L-methionyl-[peptide] + formate</text>
        <dbReference type="Rhea" id="RHEA:24420"/>
        <dbReference type="Rhea" id="RHEA-COMP:10639"/>
        <dbReference type="Rhea" id="RHEA-COMP:10640"/>
        <dbReference type="ChEBI" id="CHEBI:15377"/>
        <dbReference type="ChEBI" id="CHEBI:15740"/>
        <dbReference type="ChEBI" id="CHEBI:49298"/>
        <dbReference type="ChEBI" id="CHEBI:64731"/>
        <dbReference type="EC" id="3.5.1.88"/>
    </reaction>
</comment>
<dbReference type="NCBIfam" id="TIGR00079">
    <property type="entry name" value="pept_deformyl"/>
    <property type="match status" value="1"/>
</dbReference>
<keyword evidence="2" id="KW-0648">Protein biosynthesis</keyword>
<dbReference type="HAMAP" id="MF_00163">
    <property type="entry name" value="Pep_deformylase"/>
    <property type="match status" value="1"/>
</dbReference>
<dbReference type="GO" id="GO:0006412">
    <property type="term" value="P:translation"/>
    <property type="evidence" value="ECO:0007669"/>
    <property type="project" value="UniProtKB-UniRule"/>
</dbReference>
<dbReference type="NCBIfam" id="NF001159">
    <property type="entry name" value="PRK00150.1-3"/>
    <property type="match status" value="1"/>
</dbReference>
<gene>
    <name evidence="2 3" type="primary">def</name>
    <name evidence="3" type="ORF">ENV62_00650</name>
</gene>
<dbReference type="EMBL" id="DTHB01000011">
    <property type="protein sequence ID" value="HGB13738.1"/>
    <property type="molecule type" value="Genomic_DNA"/>
</dbReference>
<protein>
    <recommendedName>
        <fullName evidence="2">Peptide deformylase</fullName>
        <shortName evidence="2">PDF</shortName>
        <ecNumber evidence="2">3.5.1.88</ecNumber>
    </recommendedName>
    <alternativeName>
        <fullName evidence="2">Polypeptide deformylase</fullName>
    </alternativeName>
</protein>
<dbReference type="Gene3D" id="3.90.45.10">
    <property type="entry name" value="Peptide deformylase"/>
    <property type="match status" value="1"/>
</dbReference>
<keyword evidence="2" id="KW-0479">Metal-binding</keyword>
<keyword evidence="2" id="KW-0408">Iron</keyword>
<accession>A0A7C3SJD6</accession>
<dbReference type="EC" id="3.5.1.88" evidence="2"/>
<dbReference type="InterPro" id="IPR023635">
    <property type="entry name" value="Peptide_deformylase"/>
</dbReference>
<reference evidence="3" key="1">
    <citation type="journal article" date="2020" name="mSystems">
        <title>Genome- and Community-Level Interaction Insights into Carbon Utilization and Element Cycling Functions of Hydrothermarchaeota in Hydrothermal Sediment.</title>
        <authorList>
            <person name="Zhou Z."/>
            <person name="Liu Y."/>
            <person name="Xu W."/>
            <person name="Pan J."/>
            <person name="Luo Z.H."/>
            <person name="Li M."/>
        </authorList>
    </citation>
    <scope>NUCLEOTIDE SEQUENCE [LARGE SCALE GENOMIC DNA]</scope>
    <source>
        <strain evidence="3">SpSt-776</strain>
    </source>
</reference>
<feature type="binding site" evidence="2">
    <location>
        <position position="139"/>
    </location>
    <ligand>
        <name>Fe cation</name>
        <dbReference type="ChEBI" id="CHEBI:24875"/>
    </ligand>
</feature>
<dbReference type="PANTHER" id="PTHR10458:SF22">
    <property type="entry name" value="PEPTIDE DEFORMYLASE"/>
    <property type="match status" value="1"/>
</dbReference>
<dbReference type="CDD" id="cd00487">
    <property type="entry name" value="Pep_deformylase"/>
    <property type="match status" value="1"/>
</dbReference>
<comment type="cofactor">
    <cofactor evidence="2">
        <name>Fe(2+)</name>
        <dbReference type="ChEBI" id="CHEBI:29033"/>
    </cofactor>
    <text evidence="2">Binds 1 Fe(2+) ion.</text>
</comment>
<proteinExistence type="inferred from homology"/>
<evidence type="ECO:0000256" key="2">
    <source>
        <dbReference type="HAMAP-Rule" id="MF_00163"/>
    </source>
</evidence>
<dbReference type="PANTHER" id="PTHR10458">
    <property type="entry name" value="PEPTIDE DEFORMYLASE"/>
    <property type="match status" value="1"/>
</dbReference>
<organism evidence="3">
    <name type="scientific">Desulfobacca acetoxidans</name>
    <dbReference type="NCBI Taxonomy" id="60893"/>
    <lineage>
        <taxon>Bacteria</taxon>
        <taxon>Pseudomonadati</taxon>
        <taxon>Thermodesulfobacteriota</taxon>
        <taxon>Desulfobaccia</taxon>
        <taxon>Desulfobaccales</taxon>
        <taxon>Desulfobaccaceae</taxon>
        <taxon>Desulfobacca</taxon>
    </lineage>
</organism>
<feature type="binding site" evidence="2">
    <location>
        <position position="93"/>
    </location>
    <ligand>
        <name>Fe cation</name>
        <dbReference type="ChEBI" id="CHEBI:24875"/>
    </ligand>
</feature>
<dbReference type="Pfam" id="PF01327">
    <property type="entry name" value="Pep_deformylase"/>
    <property type="match status" value="1"/>
</dbReference>
<keyword evidence="2 3" id="KW-0378">Hydrolase</keyword>
<comment type="caution">
    <text evidence="3">The sequence shown here is derived from an EMBL/GenBank/DDBJ whole genome shotgun (WGS) entry which is preliminary data.</text>
</comment>
<dbReference type="AlphaFoldDB" id="A0A7C3SJD6"/>
<sequence>MAILPIRLYPDPVLLTEAEEVSDINGKLQRLIDDMAATMYHAPGLGLAANQVGELRRLIVFDVSQKEGKPELQVLINPVITQTEGEILYNEGCLSVPDFTAEVRRFAKVYVKGYDREGKPVEFDAEGLKAVVLQHEIDHLNGKLILDHISRLKRGIYLKKLKKQAAAG</sequence>
<comment type="similarity">
    <text evidence="1 2">Belongs to the polypeptide deformylase family.</text>
</comment>
<evidence type="ECO:0000313" key="3">
    <source>
        <dbReference type="EMBL" id="HGB13738.1"/>
    </source>
</evidence>
<comment type="function">
    <text evidence="2">Removes the formyl group from the N-terminal Met of newly synthesized proteins. Requires at least a dipeptide for an efficient rate of reaction. N-terminal L-methionine is a prerequisite for activity but the enzyme has broad specificity at other positions.</text>
</comment>
<name>A0A7C3SJD6_9BACT</name>
<dbReference type="SUPFAM" id="SSF56420">
    <property type="entry name" value="Peptide deformylase"/>
    <property type="match status" value="1"/>
</dbReference>
<evidence type="ECO:0000256" key="1">
    <source>
        <dbReference type="ARBA" id="ARBA00010759"/>
    </source>
</evidence>
<dbReference type="PIRSF" id="PIRSF004749">
    <property type="entry name" value="Pep_def"/>
    <property type="match status" value="1"/>
</dbReference>